<organism evidence="2 3">
    <name type="scientific">Streptomyces mirabilis</name>
    <dbReference type="NCBI Taxonomy" id="68239"/>
    <lineage>
        <taxon>Bacteria</taxon>
        <taxon>Bacillati</taxon>
        <taxon>Actinomycetota</taxon>
        <taxon>Actinomycetes</taxon>
        <taxon>Kitasatosporales</taxon>
        <taxon>Streptomycetaceae</taxon>
        <taxon>Streptomyces</taxon>
    </lineage>
</organism>
<keyword evidence="1" id="KW-1133">Transmembrane helix</keyword>
<name>A0A1I2N6Q6_9ACTN</name>
<feature type="transmembrane region" description="Helical" evidence="1">
    <location>
        <begin position="46"/>
        <end position="66"/>
    </location>
</feature>
<evidence type="ECO:0000313" key="2">
    <source>
        <dbReference type="EMBL" id="SFF99138.1"/>
    </source>
</evidence>
<reference evidence="2 3" key="1">
    <citation type="submission" date="2016-10" db="EMBL/GenBank/DDBJ databases">
        <authorList>
            <person name="de Groot N.N."/>
        </authorList>
    </citation>
    <scope>NUCLEOTIDE SEQUENCE [LARGE SCALE GENOMIC DNA]</scope>
    <source>
        <strain evidence="2 3">OK461</strain>
    </source>
</reference>
<protein>
    <recommendedName>
        <fullName evidence="4">DoxX-like family protein</fullName>
    </recommendedName>
</protein>
<evidence type="ECO:0000313" key="3">
    <source>
        <dbReference type="Proteomes" id="UP000181942"/>
    </source>
</evidence>
<feature type="transmembrane region" description="Helical" evidence="1">
    <location>
        <begin position="103"/>
        <end position="122"/>
    </location>
</feature>
<dbReference type="EMBL" id="FONR01000014">
    <property type="protein sequence ID" value="SFF99138.1"/>
    <property type="molecule type" value="Genomic_DNA"/>
</dbReference>
<dbReference type="OrthoDB" id="4948814at2"/>
<sequence>MIDVLVAGFLITHGLLHPGIWAAPAPADKLPFDPGRSWALTAAHVSAAPARAAALALAWYTALLYVVAGAGAAVSSGWWPGVAIVAASSGLALKAIWFHPRLAVGGLLDAGVIVAVVSAWPGSLH</sequence>
<keyword evidence="1" id="KW-0812">Transmembrane</keyword>
<evidence type="ECO:0008006" key="4">
    <source>
        <dbReference type="Google" id="ProtNLM"/>
    </source>
</evidence>
<proteinExistence type="predicted"/>
<dbReference type="RefSeq" id="WP_075030843.1">
    <property type="nucleotide sequence ID" value="NZ_FONR01000014.1"/>
</dbReference>
<keyword evidence="1" id="KW-0472">Membrane</keyword>
<evidence type="ECO:0000256" key="1">
    <source>
        <dbReference type="SAM" id="Phobius"/>
    </source>
</evidence>
<dbReference type="AlphaFoldDB" id="A0A1I2N6Q6"/>
<gene>
    <name evidence="2" type="ORF">SAMN02787118_114218</name>
</gene>
<accession>A0A1I2N6Q6</accession>
<feature type="transmembrane region" description="Helical" evidence="1">
    <location>
        <begin position="78"/>
        <end position="97"/>
    </location>
</feature>
<dbReference type="Proteomes" id="UP000181942">
    <property type="component" value="Unassembled WGS sequence"/>
</dbReference>